<evidence type="ECO:0000256" key="6">
    <source>
        <dbReference type="ARBA" id="ARBA00023065"/>
    </source>
</evidence>
<evidence type="ECO:0000256" key="2">
    <source>
        <dbReference type="ARBA" id="ARBA00004170"/>
    </source>
</evidence>
<keyword evidence="5 10" id="KW-0375">Hydrogen ion transport</keyword>
<comment type="similarity">
    <text evidence="3 10">Belongs to the ATPase gamma chain family.</text>
</comment>
<dbReference type="GO" id="GO:0042777">
    <property type="term" value="P:proton motive force-driven plasma membrane ATP synthesis"/>
    <property type="evidence" value="ECO:0007669"/>
    <property type="project" value="UniProtKB-UniRule"/>
</dbReference>
<dbReference type="Pfam" id="PF00231">
    <property type="entry name" value="ATP-synt"/>
    <property type="match status" value="1"/>
</dbReference>
<dbReference type="NCBIfam" id="TIGR01146">
    <property type="entry name" value="ATPsyn_F1gamma"/>
    <property type="match status" value="1"/>
</dbReference>
<reference evidence="11 12" key="1">
    <citation type="journal article" date="2016" name="Nat. Commun.">
        <title>Thousands of microbial genomes shed light on interconnected biogeochemical processes in an aquifer system.</title>
        <authorList>
            <person name="Anantharaman K."/>
            <person name="Brown C.T."/>
            <person name="Hug L.A."/>
            <person name="Sharon I."/>
            <person name="Castelle C.J."/>
            <person name="Probst A.J."/>
            <person name="Thomas B.C."/>
            <person name="Singh A."/>
            <person name="Wilkins M.J."/>
            <person name="Karaoz U."/>
            <person name="Brodie E.L."/>
            <person name="Williams K.H."/>
            <person name="Hubbard S.S."/>
            <person name="Banfield J.F."/>
        </authorList>
    </citation>
    <scope>NUCLEOTIDE SEQUENCE [LARGE SCALE GENOMIC DNA]</scope>
</reference>
<keyword evidence="8 10" id="KW-0139">CF(1)</keyword>
<dbReference type="InterPro" id="IPR035968">
    <property type="entry name" value="ATP_synth_F1_ATPase_gsu"/>
</dbReference>
<evidence type="ECO:0000256" key="9">
    <source>
        <dbReference type="ARBA" id="ARBA00023310"/>
    </source>
</evidence>
<keyword evidence="10" id="KW-1003">Cell membrane</keyword>
<dbReference type="Gene3D" id="1.10.287.80">
    <property type="entry name" value="ATP synthase, gamma subunit, helix hairpin domain"/>
    <property type="match status" value="1"/>
</dbReference>
<dbReference type="EMBL" id="MHCX01000011">
    <property type="protein sequence ID" value="OGY29953.1"/>
    <property type="molecule type" value="Genomic_DNA"/>
</dbReference>
<comment type="caution">
    <text evidence="11">The sequence shown here is derived from an EMBL/GenBank/DDBJ whole genome shotgun (WGS) entry which is preliminary data.</text>
</comment>
<evidence type="ECO:0000256" key="4">
    <source>
        <dbReference type="ARBA" id="ARBA00022448"/>
    </source>
</evidence>
<evidence type="ECO:0000256" key="5">
    <source>
        <dbReference type="ARBA" id="ARBA00022781"/>
    </source>
</evidence>
<dbReference type="SUPFAM" id="SSF52943">
    <property type="entry name" value="ATP synthase (F1-ATPase), gamma subunit"/>
    <property type="match status" value="1"/>
</dbReference>
<comment type="function">
    <text evidence="1 10">Produces ATP from ADP in the presence of a proton gradient across the membrane. The gamma chain is believed to be important in regulating ATPase activity and the flow of protons through the CF(0) complex.</text>
</comment>
<evidence type="ECO:0000313" key="11">
    <source>
        <dbReference type="EMBL" id="OGY29953.1"/>
    </source>
</evidence>
<comment type="subunit">
    <text evidence="10">F-type ATPases have 2 components, CF(1) - the catalytic core - and CF(0) - the membrane proton channel. CF(1) has five subunits: alpha(3), beta(3), gamma(1), delta(1), epsilon(1). CF(0) has three main subunits: a, b and c.</text>
</comment>
<dbReference type="CDD" id="cd12151">
    <property type="entry name" value="F1-ATPase_gamma"/>
    <property type="match status" value="1"/>
</dbReference>
<evidence type="ECO:0000256" key="1">
    <source>
        <dbReference type="ARBA" id="ARBA00003456"/>
    </source>
</evidence>
<dbReference type="GO" id="GO:0005886">
    <property type="term" value="C:plasma membrane"/>
    <property type="evidence" value="ECO:0007669"/>
    <property type="project" value="UniProtKB-SubCell"/>
</dbReference>
<sequence length="290" mass="33040">MASSKELRRRIKSVKNTAQITKAMEMVAGTKMRRAQNQAISGRPYIEALNKSLYQVLNTGDKISSSLLLPNESAKTAILVLTTDKSLCGGLNTNIFRYIATMDTHQDWDLRKELTYYTVGKKGRQFIVRSTRTLSADFENYESVDFSQVLKIQRVLRKLFLDSEISSVYLLYPHFVSVLQQIPTLIKILPIQKTWGLELTGLELKRQIFLEPEKDVLVDYLLNHYLDAQIYQALLETKASEHSSRMIAMKNATDNAIELVEDLKLGYNQIRQDTITRELSEISGAALALE</sequence>
<proteinExistence type="inferred from homology"/>
<dbReference type="GO" id="GO:0005524">
    <property type="term" value="F:ATP binding"/>
    <property type="evidence" value="ECO:0007669"/>
    <property type="project" value="UniProtKB-UniRule"/>
</dbReference>
<gene>
    <name evidence="10" type="primary">atpG</name>
    <name evidence="11" type="ORF">A3J50_01900</name>
</gene>
<evidence type="ECO:0000256" key="7">
    <source>
        <dbReference type="ARBA" id="ARBA00023136"/>
    </source>
</evidence>
<evidence type="ECO:0000256" key="10">
    <source>
        <dbReference type="HAMAP-Rule" id="MF_00815"/>
    </source>
</evidence>
<dbReference type="GO" id="GO:0045259">
    <property type="term" value="C:proton-transporting ATP synthase complex"/>
    <property type="evidence" value="ECO:0007669"/>
    <property type="project" value="UniProtKB-KW"/>
</dbReference>
<dbReference type="Gene3D" id="3.40.1380.10">
    <property type="match status" value="1"/>
</dbReference>
<dbReference type="PANTHER" id="PTHR11693:SF22">
    <property type="entry name" value="ATP SYNTHASE SUBUNIT GAMMA, MITOCHONDRIAL"/>
    <property type="match status" value="1"/>
</dbReference>
<accession>A0A1G1WQG6</accession>
<keyword evidence="6 10" id="KW-0406">Ion transport</keyword>
<evidence type="ECO:0000256" key="3">
    <source>
        <dbReference type="ARBA" id="ARBA00007681"/>
    </source>
</evidence>
<keyword evidence="4 10" id="KW-0813">Transport</keyword>
<dbReference type="PANTHER" id="PTHR11693">
    <property type="entry name" value="ATP SYNTHASE GAMMA CHAIN"/>
    <property type="match status" value="1"/>
</dbReference>
<evidence type="ECO:0000313" key="12">
    <source>
        <dbReference type="Proteomes" id="UP000177821"/>
    </source>
</evidence>
<dbReference type="PRINTS" id="PR00126">
    <property type="entry name" value="ATPASEGAMMA"/>
</dbReference>
<dbReference type="Proteomes" id="UP000177821">
    <property type="component" value="Unassembled WGS sequence"/>
</dbReference>
<dbReference type="AlphaFoldDB" id="A0A1G1WQG6"/>
<organism evidence="11 12">
    <name type="scientific">Candidatus Woykebacteria bacterium RIFCSPHIGHO2_02_FULL_43_16b</name>
    <dbReference type="NCBI Taxonomy" id="1802601"/>
    <lineage>
        <taxon>Bacteria</taxon>
        <taxon>Candidatus Woykeibacteriota</taxon>
    </lineage>
</organism>
<dbReference type="InterPro" id="IPR000131">
    <property type="entry name" value="ATP_synth_F1_gsu"/>
</dbReference>
<protein>
    <recommendedName>
        <fullName evidence="10">ATP synthase gamma chain</fullName>
    </recommendedName>
    <alternativeName>
        <fullName evidence="10">ATP synthase F1 sector gamma subunit</fullName>
    </alternativeName>
    <alternativeName>
        <fullName evidence="10">F-ATPase gamma subunit</fullName>
    </alternativeName>
</protein>
<dbReference type="GO" id="GO:0046933">
    <property type="term" value="F:proton-transporting ATP synthase activity, rotational mechanism"/>
    <property type="evidence" value="ECO:0007669"/>
    <property type="project" value="UniProtKB-UniRule"/>
</dbReference>
<name>A0A1G1WQG6_9BACT</name>
<keyword evidence="7 10" id="KW-0472">Membrane</keyword>
<evidence type="ECO:0000256" key="8">
    <source>
        <dbReference type="ARBA" id="ARBA00023196"/>
    </source>
</evidence>
<dbReference type="HAMAP" id="MF_00815">
    <property type="entry name" value="ATP_synth_gamma_bact"/>
    <property type="match status" value="1"/>
</dbReference>
<keyword evidence="9 10" id="KW-0066">ATP synthesis</keyword>
<comment type="subcellular location">
    <subcellularLocation>
        <location evidence="10">Cell membrane</location>
        <topology evidence="10">Peripheral membrane protein</topology>
    </subcellularLocation>
    <subcellularLocation>
        <location evidence="2">Membrane</location>
        <topology evidence="2">Peripheral membrane protein</topology>
    </subcellularLocation>
</comment>